<dbReference type="RefSeq" id="WP_269593128.1">
    <property type="nucleotide sequence ID" value="NZ_JAPWIS010000057.1"/>
</dbReference>
<protein>
    <recommendedName>
        <fullName evidence="5">AttH domain-containing protein</fullName>
    </recommendedName>
</protein>
<dbReference type="Proteomes" id="UP001066327">
    <property type="component" value="Unassembled WGS sequence"/>
</dbReference>
<evidence type="ECO:0000313" key="3">
    <source>
        <dbReference type="EMBL" id="MCZ4590576.1"/>
    </source>
</evidence>
<dbReference type="InterPro" id="IPR055493">
    <property type="entry name" value="DUF7065"/>
</dbReference>
<dbReference type="Pfam" id="PF23213">
    <property type="entry name" value="DUF7065"/>
    <property type="match status" value="1"/>
</dbReference>
<evidence type="ECO:0000259" key="1">
    <source>
        <dbReference type="Pfam" id="PF23212"/>
    </source>
</evidence>
<name>A0ABT4NTP8_RHOOP</name>
<dbReference type="EMBL" id="JAPWIS010000057">
    <property type="protein sequence ID" value="MCZ4590576.1"/>
    <property type="molecule type" value="Genomic_DNA"/>
</dbReference>
<dbReference type="SUPFAM" id="SSF159245">
    <property type="entry name" value="AttH-like"/>
    <property type="match status" value="1"/>
</dbReference>
<dbReference type="InterPro" id="IPR055492">
    <property type="entry name" value="DUF7064"/>
</dbReference>
<sequence>MIEPEDCEFHDRDPDDWTWTETTALIFSVPEAGILGNAYVLARPNLGVALSSVALGQGICRQAGELDFNDCQIHLPCPESFTDYSLANGLSVKVSNAPRDYHFRYQHVLGHCSFDLHFEALHHPFDMHDPMQNALLSAADSTATHDTKGDGWATGHFEVKGHITGSLELRGKRYDVDCYEGMDHSWGPRRDVGTWAVSWISVNFGPELAMHLAVDMAIEDGTVHYRDLRFGYVTENGETRSLVFAEVEAVRVDMITVSNRIKVRDINGKEWEFRGSAVAGHPWHSFNPRDVCYQSLHRYEYDGRVGYGEMGDIFGLDYLSEHMSRHGRKR</sequence>
<gene>
    <name evidence="3" type="ORF">O4328_44410</name>
</gene>
<reference evidence="3" key="1">
    <citation type="submission" date="2022-12" db="EMBL/GenBank/DDBJ databases">
        <authorList>
            <person name="Krivoruchko A.V."/>
            <person name="Elkin A."/>
        </authorList>
    </citation>
    <scope>NUCLEOTIDE SEQUENCE</scope>
    <source>
        <strain evidence="3">IEGM 249</strain>
    </source>
</reference>
<evidence type="ECO:0000259" key="2">
    <source>
        <dbReference type="Pfam" id="PF23213"/>
    </source>
</evidence>
<keyword evidence="4" id="KW-1185">Reference proteome</keyword>
<feature type="domain" description="DUF7064" evidence="1">
    <location>
        <begin position="196"/>
        <end position="309"/>
    </location>
</feature>
<evidence type="ECO:0008006" key="5">
    <source>
        <dbReference type="Google" id="ProtNLM"/>
    </source>
</evidence>
<proteinExistence type="predicted"/>
<feature type="domain" description="DUF7065" evidence="2">
    <location>
        <begin position="146"/>
        <end position="189"/>
    </location>
</feature>
<dbReference type="Pfam" id="PF23212">
    <property type="entry name" value="DUF7064"/>
    <property type="match status" value="1"/>
</dbReference>
<comment type="caution">
    <text evidence="3">The sequence shown here is derived from an EMBL/GenBank/DDBJ whole genome shotgun (WGS) entry which is preliminary data.</text>
</comment>
<accession>A0ABT4NTP8</accession>
<organism evidence="3 4">
    <name type="scientific">Rhodococcus opacus</name>
    <name type="common">Nocardia opaca</name>
    <dbReference type="NCBI Taxonomy" id="37919"/>
    <lineage>
        <taxon>Bacteria</taxon>
        <taxon>Bacillati</taxon>
        <taxon>Actinomycetota</taxon>
        <taxon>Actinomycetes</taxon>
        <taxon>Mycobacteriales</taxon>
        <taxon>Nocardiaceae</taxon>
        <taxon>Rhodococcus</taxon>
    </lineage>
</organism>
<evidence type="ECO:0000313" key="4">
    <source>
        <dbReference type="Proteomes" id="UP001066327"/>
    </source>
</evidence>